<comment type="caution">
    <text evidence="6">The sequence shown here is derived from an EMBL/GenBank/DDBJ whole genome shotgun (WGS) entry which is preliminary data.</text>
</comment>
<dbReference type="Gene3D" id="3.20.20.30">
    <property type="entry name" value="Luciferase-like domain"/>
    <property type="match status" value="1"/>
</dbReference>
<dbReference type="SUPFAM" id="SSF51679">
    <property type="entry name" value="Bacterial luciferase-like"/>
    <property type="match status" value="1"/>
</dbReference>
<dbReference type="EMBL" id="JAVRQI010000019">
    <property type="protein sequence ID" value="MDT1064249.1"/>
    <property type="molecule type" value="Genomic_DNA"/>
</dbReference>
<dbReference type="InterPro" id="IPR011251">
    <property type="entry name" value="Luciferase-like_dom"/>
</dbReference>
<dbReference type="InterPro" id="IPR050766">
    <property type="entry name" value="Bact_Lucif_Oxidored"/>
</dbReference>
<dbReference type="Proteomes" id="UP001251085">
    <property type="component" value="Unassembled WGS sequence"/>
</dbReference>
<dbReference type="InterPro" id="IPR036661">
    <property type="entry name" value="Luciferase-like_sf"/>
</dbReference>
<evidence type="ECO:0000313" key="6">
    <source>
        <dbReference type="EMBL" id="MDT1064249.1"/>
    </source>
</evidence>
<keyword evidence="7" id="KW-1185">Reference proteome</keyword>
<accession>A0ABU3EJ22</accession>
<comment type="similarity">
    <text evidence="1">Belongs to the bacterial luciferase oxidoreductase family.</text>
</comment>
<dbReference type="PANTHER" id="PTHR30137">
    <property type="entry name" value="LUCIFERASE-LIKE MONOOXYGENASE"/>
    <property type="match status" value="1"/>
</dbReference>
<reference evidence="7" key="1">
    <citation type="submission" date="2023-07" db="EMBL/GenBank/DDBJ databases">
        <title>Characterization of two Paracoccaceae strains isolated from Phycosphere and proposal of Xinfangfangia lacusdiani sp. nov.</title>
        <authorList>
            <person name="Deng Y."/>
            <person name="Zhang Y.Q."/>
        </authorList>
    </citation>
    <scope>NUCLEOTIDE SEQUENCE [LARGE SCALE GENOMIC DNA]</scope>
    <source>
        <strain evidence="7">CPCC 101403</strain>
    </source>
</reference>
<keyword evidence="3 6" id="KW-0560">Oxidoreductase</keyword>
<evidence type="ECO:0000256" key="4">
    <source>
        <dbReference type="ARBA" id="ARBA00023033"/>
    </source>
</evidence>
<evidence type="ECO:0000313" key="7">
    <source>
        <dbReference type="Proteomes" id="UP001251085"/>
    </source>
</evidence>
<evidence type="ECO:0000256" key="2">
    <source>
        <dbReference type="ARBA" id="ARBA00022630"/>
    </source>
</evidence>
<proteinExistence type="inferred from homology"/>
<dbReference type="EC" id="1.-.-.-" evidence="6"/>
<keyword evidence="2" id="KW-0285">Flavoprotein</keyword>
<dbReference type="RefSeq" id="WP_311761337.1">
    <property type="nucleotide sequence ID" value="NZ_JAVRQI010000019.1"/>
</dbReference>
<evidence type="ECO:0000259" key="5">
    <source>
        <dbReference type="Pfam" id="PF00296"/>
    </source>
</evidence>
<gene>
    <name evidence="6" type="ORF">RM190_20465</name>
</gene>
<name>A0ABU3EJ22_9RHOB</name>
<keyword evidence="4" id="KW-0503">Monooxygenase</keyword>
<organism evidence="6 7">
    <name type="scientific">Paracoccus broussonetiae</name>
    <dbReference type="NCBI Taxonomy" id="3075834"/>
    <lineage>
        <taxon>Bacteria</taxon>
        <taxon>Pseudomonadati</taxon>
        <taxon>Pseudomonadota</taxon>
        <taxon>Alphaproteobacteria</taxon>
        <taxon>Rhodobacterales</taxon>
        <taxon>Paracoccaceae</taxon>
        <taxon>Paracoccus</taxon>
    </lineage>
</organism>
<sequence length="380" mass="42642">MRLGYFAMPMHPMHRPWAETLDEDRNAVILADELGFYDAFIGEHLTDRVENITSSILFQASLIHSTTNIKLATGTTNLSYMHPTLIASNAAMFDHMSRGRFIFGISPGNLRSDAEALGQLDQDRGKMFAEAIDVILEIWNREAPYRIDLPDNRFKVTTEQTAWPEMGIGHLGKPYQLPRPEIVGTVVAPFSPGVVLMGKRDFHPLSANFLQSKWAKTHWDNYAQGKESVGAVADPSDWRVARTVFVADDEATAQRYGGADLRSPYRFYYNQMLTKFTKIGRLPLFKEAREQPDEEITLDYVLDKLVIRGTVDSVVDQILALREQIGDFGELVYAGMDWVEPALARRSMQLMAEEVMPRVNAAIARAETGVGATSAAMHAR</sequence>
<dbReference type="PANTHER" id="PTHR30137:SF16">
    <property type="entry name" value="BLL0895 PROTEIN"/>
    <property type="match status" value="1"/>
</dbReference>
<feature type="domain" description="Luciferase-like" evidence="5">
    <location>
        <begin position="1"/>
        <end position="324"/>
    </location>
</feature>
<evidence type="ECO:0000256" key="3">
    <source>
        <dbReference type="ARBA" id="ARBA00023002"/>
    </source>
</evidence>
<protein>
    <submittedName>
        <fullName evidence="6">LLM class flavin-dependent oxidoreductase</fullName>
        <ecNumber evidence="6">1.-.-.-</ecNumber>
    </submittedName>
</protein>
<dbReference type="GO" id="GO:0016491">
    <property type="term" value="F:oxidoreductase activity"/>
    <property type="evidence" value="ECO:0007669"/>
    <property type="project" value="UniProtKB-KW"/>
</dbReference>
<evidence type="ECO:0000256" key="1">
    <source>
        <dbReference type="ARBA" id="ARBA00010426"/>
    </source>
</evidence>
<dbReference type="Pfam" id="PF00296">
    <property type="entry name" value="Bac_luciferase"/>
    <property type="match status" value="1"/>
</dbReference>